<keyword evidence="1" id="KW-0472">Membrane</keyword>
<dbReference type="InterPro" id="IPR052966">
    <property type="entry name" value="Beta-lactamase_Reg"/>
</dbReference>
<accession>A0A1H1TV33</accession>
<evidence type="ECO:0000256" key="1">
    <source>
        <dbReference type="SAM" id="Phobius"/>
    </source>
</evidence>
<dbReference type="Proteomes" id="UP000243426">
    <property type="component" value="Chromosome I"/>
</dbReference>
<feature type="transmembrane region" description="Helical" evidence="1">
    <location>
        <begin position="255"/>
        <end position="273"/>
    </location>
</feature>
<keyword evidence="1" id="KW-1133">Transmembrane helix</keyword>
<dbReference type="Pfam" id="PF17113">
    <property type="entry name" value="AmpE"/>
    <property type="match status" value="1"/>
</dbReference>
<dbReference type="STRING" id="797277.SAMN05216198_2394"/>
<organism evidence="2 3">
    <name type="scientific">Halopseudomonas litoralis</name>
    <dbReference type="NCBI Taxonomy" id="797277"/>
    <lineage>
        <taxon>Bacteria</taxon>
        <taxon>Pseudomonadati</taxon>
        <taxon>Pseudomonadota</taxon>
        <taxon>Gammaproteobacteria</taxon>
        <taxon>Pseudomonadales</taxon>
        <taxon>Pseudomonadaceae</taxon>
        <taxon>Halopseudomonas</taxon>
    </lineage>
</organism>
<dbReference type="PANTHER" id="PTHR38684">
    <property type="entry name" value="PROTEIN AMPE"/>
    <property type="match status" value="1"/>
</dbReference>
<sequence>MKFLVLLLVALTLLWTPWRTGYPRDFLIPWVARTGRLKREWIALIAVLMLLAPLGLLLWWLEGIAYGLFTLLLHVGVLLLCVGRHDPLGRMTDDFMAAWHHDDLAAAGLVAEQQLDVRAGQPDLLPALIRTKIVATSLQDYFVPAFWYLLLGPLGALAWRLLLLSSQHDSLPAARSAAMLAHALEWIPARLLGLSFALVGQFDSTLRTLRSLATDWELGGGELAARCAQAALPETELEPISVPEPNNILTATRQLMIRAILTWAVVIAFLSMLS</sequence>
<proteinExistence type="predicted"/>
<dbReference type="GO" id="GO:0046677">
    <property type="term" value="P:response to antibiotic"/>
    <property type="evidence" value="ECO:0007669"/>
    <property type="project" value="TreeGrafter"/>
</dbReference>
<protein>
    <submittedName>
        <fullName evidence="2">AmpE protein</fullName>
    </submittedName>
</protein>
<feature type="transmembrane region" description="Helical" evidence="1">
    <location>
        <begin position="68"/>
        <end position="85"/>
    </location>
</feature>
<dbReference type="GO" id="GO:0005886">
    <property type="term" value="C:plasma membrane"/>
    <property type="evidence" value="ECO:0007669"/>
    <property type="project" value="TreeGrafter"/>
</dbReference>
<feature type="transmembrane region" description="Helical" evidence="1">
    <location>
        <begin position="145"/>
        <end position="163"/>
    </location>
</feature>
<name>A0A1H1TV33_9GAMM</name>
<evidence type="ECO:0000313" key="3">
    <source>
        <dbReference type="Proteomes" id="UP000243426"/>
    </source>
</evidence>
<dbReference type="OrthoDB" id="9811967at2"/>
<feature type="transmembrane region" description="Helical" evidence="1">
    <location>
        <begin position="43"/>
        <end position="61"/>
    </location>
</feature>
<dbReference type="InterPro" id="IPR031347">
    <property type="entry name" value="AmpE"/>
</dbReference>
<keyword evidence="1" id="KW-0812">Transmembrane</keyword>
<dbReference type="PANTHER" id="PTHR38684:SF1">
    <property type="entry name" value="PROTEIN AMPE"/>
    <property type="match status" value="1"/>
</dbReference>
<reference evidence="3" key="1">
    <citation type="submission" date="2016-10" db="EMBL/GenBank/DDBJ databases">
        <authorList>
            <person name="Varghese N."/>
            <person name="Submissions S."/>
        </authorList>
    </citation>
    <scope>NUCLEOTIDE SEQUENCE [LARGE SCALE GENOMIC DNA]</scope>
    <source>
        <strain evidence="3">2SM5</strain>
    </source>
</reference>
<dbReference type="EMBL" id="LT629748">
    <property type="protein sequence ID" value="SDS63479.1"/>
    <property type="molecule type" value="Genomic_DNA"/>
</dbReference>
<gene>
    <name evidence="2" type="ORF">SAMN05216198_2394</name>
</gene>
<keyword evidence="3" id="KW-1185">Reference proteome</keyword>
<dbReference type="RefSeq" id="WP_090273543.1">
    <property type="nucleotide sequence ID" value="NZ_LT629748.1"/>
</dbReference>
<dbReference type="AlphaFoldDB" id="A0A1H1TV33"/>
<feature type="transmembrane region" description="Helical" evidence="1">
    <location>
        <begin position="183"/>
        <end position="202"/>
    </location>
</feature>
<evidence type="ECO:0000313" key="2">
    <source>
        <dbReference type="EMBL" id="SDS63479.1"/>
    </source>
</evidence>